<evidence type="ECO:0000313" key="3">
    <source>
        <dbReference type="Proteomes" id="UP000292209"/>
    </source>
</evidence>
<dbReference type="Pfam" id="PF00665">
    <property type="entry name" value="rve"/>
    <property type="match status" value="1"/>
</dbReference>
<name>A0A4Q7P614_9BACT</name>
<dbReference type="PROSITE" id="PS50994">
    <property type="entry name" value="INTEGRASE"/>
    <property type="match status" value="1"/>
</dbReference>
<protein>
    <submittedName>
        <fullName evidence="2">Transposase InsO family protein</fullName>
    </submittedName>
</protein>
<keyword evidence="3" id="KW-1185">Reference proteome</keyword>
<comment type="caution">
    <text evidence="2">The sequence shown here is derived from an EMBL/GenBank/DDBJ whole genome shotgun (WGS) entry which is preliminary data.</text>
</comment>
<reference evidence="2 3" key="1">
    <citation type="submission" date="2019-02" db="EMBL/GenBank/DDBJ databases">
        <title>Genomic Encyclopedia of Archaeal and Bacterial Type Strains, Phase II (KMG-II): from individual species to whole genera.</title>
        <authorList>
            <person name="Goeker M."/>
        </authorList>
    </citation>
    <scope>NUCLEOTIDE SEQUENCE [LARGE SCALE GENOMIC DNA]</scope>
    <source>
        <strain evidence="2 3">DSM 21411</strain>
    </source>
</reference>
<dbReference type="Gene3D" id="3.30.420.10">
    <property type="entry name" value="Ribonuclease H-like superfamily/Ribonuclease H"/>
    <property type="match status" value="1"/>
</dbReference>
<dbReference type="SUPFAM" id="SSF53098">
    <property type="entry name" value="Ribonuclease H-like"/>
    <property type="match status" value="1"/>
</dbReference>
<accession>A0A4Q7P614</accession>
<evidence type="ECO:0000313" key="2">
    <source>
        <dbReference type="EMBL" id="RZS95395.1"/>
    </source>
</evidence>
<dbReference type="InterPro" id="IPR036397">
    <property type="entry name" value="RNaseH_sf"/>
</dbReference>
<dbReference type="InterPro" id="IPR001584">
    <property type="entry name" value="Integrase_cat-core"/>
</dbReference>
<dbReference type="InterPro" id="IPR012337">
    <property type="entry name" value="RNaseH-like_sf"/>
</dbReference>
<dbReference type="EMBL" id="SGXG01000001">
    <property type="protein sequence ID" value="RZS95395.1"/>
    <property type="molecule type" value="Genomic_DNA"/>
</dbReference>
<gene>
    <name evidence="2" type="ORF">BC751_0918</name>
</gene>
<sequence>MNIGQSESRSIQTLCSLLGYSRQAFYKFVKHAEKEALQHDLILQEVLRIRKTLKRLGTRKLLFKMEGFMREHHIEIGRDAMFDLLATHKLLIRKRKRRVPVTTFSDHWMRKYPNLIVDFIPTAPNQLWVSDITYITLKDDFAYLSLITDAYSRKIVGFYLSETLSADGCIKALQMALNNNPQLGRLIHHSDRGSQYCCADYVSILDKHFVKISMTQSGDPLENAIAERVNGILKDELLEKIYINYQEAKQAIAAAISIYNYQRPHSSIDMLTPIEAHLREGELKRRWKNYYSKKKEVVMS</sequence>
<dbReference type="PANTHER" id="PTHR46889">
    <property type="entry name" value="TRANSPOSASE INSF FOR INSERTION SEQUENCE IS3B-RELATED"/>
    <property type="match status" value="1"/>
</dbReference>
<dbReference type="InterPro" id="IPR048020">
    <property type="entry name" value="Transpos_IS3"/>
</dbReference>
<proteinExistence type="predicted"/>
<feature type="domain" description="Integrase catalytic" evidence="1">
    <location>
        <begin position="120"/>
        <end position="281"/>
    </location>
</feature>
<dbReference type="Proteomes" id="UP000292209">
    <property type="component" value="Unassembled WGS sequence"/>
</dbReference>
<dbReference type="PANTHER" id="PTHR46889:SF5">
    <property type="entry name" value="INTEGRASE PROTEIN"/>
    <property type="match status" value="1"/>
</dbReference>
<dbReference type="AlphaFoldDB" id="A0A4Q7P614"/>
<dbReference type="GO" id="GO:0003676">
    <property type="term" value="F:nucleic acid binding"/>
    <property type="evidence" value="ECO:0007669"/>
    <property type="project" value="InterPro"/>
</dbReference>
<dbReference type="InterPro" id="IPR050900">
    <property type="entry name" value="Transposase_IS3/IS150/IS904"/>
</dbReference>
<organism evidence="2 3">
    <name type="scientific">Cecembia calidifontis</name>
    <dbReference type="NCBI Taxonomy" id="1187080"/>
    <lineage>
        <taxon>Bacteria</taxon>
        <taxon>Pseudomonadati</taxon>
        <taxon>Bacteroidota</taxon>
        <taxon>Cytophagia</taxon>
        <taxon>Cytophagales</taxon>
        <taxon>Cyclobacteriaceae</taxon>
        <taxon>Cecembia</taxon>
    </lineage>
</organism>
<dbReference type="NCBIfam" id="NF033516">
    <property type="entry name" value="transpos_IS3"/>
    <property type="match status" value="1"/>
</dbReference>
<evidence type="ECO:0000259" key="1">
    <source>
        <dbReference type="PROSITE" id="PS50994"/>
    </source>
</evidence>
<dbReference type="GO" id="GO:0015074">
    <property type="term" value="P:DNA integration"/>
    <property type="evidence" value="ECO:0007669"/>
    <property type="project" value="InterPro"/>
</dbReference>